<evidence type="ECO:0000313" key="4">
    <source>
        <dbReference type="EMBL" id="CAD8053784.1"/>
    </source>
</evidence>
<dbReference type="InterPro" id="IPR058765">
    <property type="entry name" value="NPHP4_C2-like"/>
</dbReference>
<dbReference type="GO" id="GO:0005856">
    <property type="term" value="C:cytoskeleton"/>
    <property type="evidence" value="ECO:0007669"/>
    <property type="project" value="InterPro"/>
</dbReference>
<evidence type="ECO:0000259" key="2">
    <source>
        <dbReference type="Pfam" id="PF26015"/>
    </source>
</evidence>
<sequence length="1315" mass="152631">MSTEDINSIKKFLKFQKMHKSLPSSIPIQMGLDSKAYKLIVSRIGGLRRPQNPVLNLQFSVAANFFIQNQQGDKCFFGRTYNSPRLNVEFGPDGVNYEHPIIPIYYHTRILNNKEMPLLIILEIQSYETQQDLVLKRMHLGWCELQALTITTQSTKLNFRKGSPRILLLGQQVNFESSGISVTCDLVQSEEFQISMHLSPENALCGLGDELPGLKKSFVGGDFELQRSMVVFMSKIQVLIPDTMEADIYRQVQKYRTYKYRTPDDYKGDIQIINKRLIVAFHNGWTFINTRGTNNFVPLGETRMLVNEFVDQKQIQYKQLVYHGVIDINNVCSTDPTVNSGMLVAQLEYEAMFLVSNLTKETMQLTLGWIPIYINNKFGADEVLEEDFIIGPGKTLDGRPLVSFQNPDLSIKLKGSLNLSGGGFQIQDLYMGAAQQQQVPQQQGYQQGPLQQGLQQQSNLNQNQSLQQQYQNKQEQQVRGSDIDIRTQVKLKDFEQQLLRLQEENERLRRLAIQQTADPQKQQEYLQAIEKLREENRLLQFTQAKQFEGLEKLIKDQKTVDRTAAPPVVLAEAKPQNTVIKPIDSYAYPVPSANLKPITRTDVTALVDDPISIDQENRLMALEMQDERKDQIIVIQPVSMKQILGPYPICKSIQIGIIFYDLQTFKSPFLNLEYYNDERNFKYNLENGNPLRLLYNNEVFSCKFNIETSLQRYANLEQDFARYLFNKNLILDIWDSESLFLFGSIRIPLRGIMRGGKQNAQIMADVEIFDPQSKKVKGTLQIVIKNIGKIGQQDMSKTVPLENTQNGFQKKKLVSEKPVNRMDVPAQAFDGNSIQDRIKKIKQSNLQEMIKNKQSQQRSLNEVLKYKEIKKPSLVRTIMQGFLQNEKVVHSFYGKCEIVPLYFKNTHPKPEQFTVNIEDPESRMLEYQEFFLIGNPAEWKYWVTNNKYPEPENYDLIRMKENQGKTQYYFILDPNQEVTLLFKFISFRQYDYRVDDHERTPEYIKKYMQSRHITILLQQDGKMMDGLRIIVEPHQQPIDHVLRFYERENRQTRLVIPRLFNQPLQQQPHVHITDPDVMIEWSSDFNSIRLNLRIGEPQSVKIFNILLYQDQYQHKIIANWKIEVYSLSTIDIEVPLGQRVCTKITFPCDITRIIKMTSSNKMVSFVKPFDSEITMLPGKINLVPINILALQIGKHIIKLNGVDIHSQELIYSWLVNVHAQPQPPSATYDLRCIDGRESRHQVNYKNQVNYTTQYNIVSSSEFVKIIDHSISTGPNEIVQFKIRVLPGSEELVHIFITDIDERIFDVIVLNIKYVY</sequence>
<dbReference type="InterPro" id="IPR058686">
    <property type="entry name" value="Ig_NPHP4_3rd"/>
</dbReference>
<dbReference type="Proteomes" id="UP000688137">
    <property type="component" value="Unassembled WGS sequence"/>
</dbReference>
<evidence type="ECO:0000313" key="5">
    <source>
        <dbReference type="Proteomes" id="UP000688137"/>
    </source>
</evidence>
<evidence type="ECO:0008006" key="6">
    <source>
        <dbReference type="Google" id="ProtNLM"/>
    </source>
</evidence>
<feature type="domain" description="NPHP4 Ig-like" evidence="2">
    <location>
        <begin position="1136"/>
        <end position="1220"/>
    </location>
</feature>
<dbReference type="PANTHER" id="PTHR31043:SF3">
    <property type="entry name" value="NEPHROCYSTIN-4"/>
    <property type="match status" value="1"/>
</dbReference>
<name>A0A8S1KS13_PARPR</name>
<proteinExistence type="predicted"/>
<feature type="region of interest" description="Disordered" evidence="1">
    <location>
        <begin position="440"/>
        <end position="459"/>
    </location>
</feature>
<dbReference type="Pfam" id="PF26015">
    <property type="entry name" value="Ig_NPH4_3rd"/>
    <property type="match status" value="1"/>
</dbReference>
<evidence type="ECO:0000259" key="3">
    <source>
        <dbReference type="Pfam" id="PF26186"/>
    </source>
</evidence>
<gene>
    <name evidence="4" type="ORF">PPRIM_AZ9-3.1.T0210061</name>
</gene>
<feature type="domain" description="NPHP4 C2-like" evidence="3">
    <location>
        <begin position="700"/>
        <end position="769"/>
    </location>
</feature>
<dbReference type="EMBL" id="CAJJDM010000019">
    <property type="protein sequence ID" value="CAD8053784.1"/>
    <property type="molecule type" value="Genomic_DNA"/>
</dbReference>
<dbReference type="GO" id="GO:0097730">
    <property type="term" value="C:non-motile cilium"/>
    <property type="evidence" value="ECO:0007669"/>
    <property type="project" value="InterPro"/>
</dbReference>
<dbReference type="OMA" id="CKFNIEA"/>
<dbReference type="GO" id="GO:0090090">
    <property type="term" value="P:negative regulation of canonical Wnt signaling pathway"/>
    <property type="evidence" value="ECO:0007669"/>
    <property type="project" value="InterPro"/>
</dbReference>
<comment type="caution">
    <text evidence="4">The sequence shown here is derived from an EMBL/GenBank/DDBJ whole genome shotgun (WGS) entry which is preliminary data.</text>
</comment>
<keyword evidence="5" id="KW-1185">Reference proteome</keyword>
<dbReference type="PANTHER" id="PTHR31043">
    <property type="entry name" value="NEPHROCYSTIN-4"/>
    <property type="match status" value="1"/>
</dbReference>
<accession>A0A8S1KS13</accession>
<dbReference type="Pfam" id="PF26186">
    <property type="entry name" value="NPHP4_C2_3rd"/>
    <property type="match status" value="1"/>
</dbReference>
<dbReference type="InterPro" id="IPR029775">
    <property type="entry name" value="NPHP4"/>
</dbReference>
<reference evidence="4" key="1">
    <citation type="submission" date="2021-01" db="EMBL/GenBank/DDBJ databases">
        <authorList>
            <consortium name="Genoscope - CEA"/>
            <person name="William W."/>
        </authorList>
    </citation>
    <scope>NUCLEOTIDE SEQUENCE</scope>
</reference>
<organism evidence="4 5">
    <name type="scientific">Paramecium primaurelia</name>
    <dbReference type="NCBI Taxonomy" id="5886"/>
    <lineage>
        <taxon>Eukaryota</taxon>
        <taxon>Sar</taxon>
        <taxon>Alveolata</taxon>
        <taxon>Ciliophora</taxon>
        <taxon>Intramacronucleata</taxon>
        <taxon>Oligohymenophorea</taxon>
        <taxon>Peniculida</taxon>
        <taxon>Parameciidae</taxon>
        <taxon>Paramecium</taxon>
    </lineage>
</organism>
<protein>
    <recommendedName>
        <fullName evidence="6">Nephrocystin-4</fullName>
    </recommendedName>
</protein>
<evidence type="ECO:0000256" key="1">
    <source>
        <dbReference type="SAM" id="MobiDB-lite"/>
    </source>
</evidence>